<feature type="compositionally biased region" description="Basic and acidic residues" evidence="1">
    <location>
        <begin position="48"/>
        <end position="59"/>
    </location>
</feature>
<feature type="region of interest" description="Disordered" evidence="1">
    <location>
        <begin position="82"/>
        <end position="137"/>
    </location>
</feature>
<dbReference type="InParanoid" id="A0A0D0E6M5"/>
<dbReference type="HOGENOM" id="CLU_1865788_0_0_1"/>
<sequence length="137" mass="15803">MDHRSSSGWWWWLRKQEEQEKETPPLPLPPSPPHTLTSQSPPQNVVEDVGKPKLERPRDLKRAYDKRWRIFEVDRWKFATKPVVEEEVPQKPEVGPVLVPAPPNNADLPEPHSPKDAPSGPHRSGRRRTEAVPPLQQ</sequence>
<protein>
    <submittedName>
        <fullName evidence="2">Uncharacterized protein</fullName>
    </submittedName>
</protein>
<gene>
    <name evidence="2" type="ORF">PAXRUDRAFT_645305</name>
</gene>
<dbReference type="Proteomes" id="UP000054538">
    <property type="component" value="Unassembled WGS sequence"/>
</dbReference>
<keyword evidence="3" id="KW-1185">Reference proteome</keyword>
<accession>A0A0D0E6M5</accession>
<dbReference type="EMBL" id="KN824828">
    <property type="protein sequence ID" value="KIL00712.1"/>
    <property type="molecule type" value="Genomic_DNA"/>
</dbReference>
<name>A0A0D0E6M5_9AGAM</name>
<proteinExistence type="predicted"/>
<reference evidence="2 3" key="1">
    <citation type="submission" date="2014-04" db="EMBL/GenBank/DDBJ databases">
        <authorList>
            <consortium name="DOE Joint Genome Institute"/>
            <person name="Kuo A."/>
            <person name="Kohler A."/>
            <person name="Jargeat P."/>
            <person name="Nagy L.G."/>
            <person name="Floudas D."/>
            <person name="Copeland A."/>
            <person name="Barry K.W."/>
            <person name="Cichocki N."/>
            <person name="Veneault-Fourrey C."/>
            <person name="LaButti K."/>
            <person name="Lindquist E.A."/>
            <person name="Lipzen A."/>
            <person name="Lundell T."/>
            <person name="Morin E."/>
            <person name="Murat C."/>
            <person name="Sun H."/>
            <person name="Tunlid A."/>
            <person name="Henrissat B."/>
            <person name="Grigoriev I.V."/>
            <person name="Hibbett D.S."/>
            <person name="Martin F."/>
            <person name="Nordberg H.P."/>
            <person name="Cantor M.N."/>
            <person name="Hua S.X."/>
        </authorList>
    </citation>
    <scope>NUCLEOTIDE SEQUENCE [LARGE SCALE GENOMIC DNA]</scope>
    <source>
        <strain evidence="2 3">Ve08.2h10</strain>
    </source>
</reference>
<feature type="compositionally biased region" description="Low complexity" evidence="1">
    <location>
        <begin position="34"/>
        <end position="43"/>
    </location>
</feature>
<evidence type="ECO:0000256" key="1">
    <source>
        <dbReference type="SAM" id="MobiDB-lite"/>
    </source>
</evidence>
<organism evidence="2 3">
    <name type="scientific">Paxillus rubicundulus Ve08.2h10</name>
    <dbReference type="NCBI Taxonomy" id="930991"/>
    <lineage>
        <taxon>Eukaryota</taxon>
        <taxon>Fungi</taxon>
        <taxon>Dikarya</taxon>
        <taxon>Basidiomycota</taxon>
        <taxon>Agaricomycotina</taxon>
        <taxon>Agaricomycetes</taxon>
        <taxon>Agaricomycetidae</taxon>
        <taxon>Boletales</taxon>
        <taxon>Paxilineae</taxon>
        <taxon>Paxillaceae</taxon>
        <taxon>Paxillus</taxon>
    </lineage>
</organism>
<evidence type="ECO:0000313" key="2">
    <source>
        <dbReference type="EMBL" id="KIL00712.1"/>
    </source>
</evidence>
<reference evidence="3" key="2">
    <citation type="submission" date="2015-01" db="EMBL/GenBank/DDBJ databases">
        <title>Evolutionary Origins and Diversification of the Mycorrhizal Mutualists.</title>
        <authorList>
            <consortium name="DOE Joint Genome Institute"/>
            <consortium name="Mycorrhizal Genomics Consortium"/>
            <person name="Kohler A."/>
            <person name="Kuo A."/>
            <person name="Nagy L.G."/>
            <person name="Floudas D."/>
            <person name="Copeland A."/>
            <person name="Barry K.W."/>
            <person name="Cichocki N."/>
            <person name="Veneault-Fourrey C."/>
            <person name="LaButti K."/>
            <person name="Lindquist E.A."/>
            <person name="Lipzen A."/>
            <person name="Lundell T."/>
            <person name="Morin E."/>
            <person name="Murat C."/>
            <person name="Riley R."/>
            <person name="Ohm R."/>
            <person name="Sun H."/>
            <person name="Tunlid A."/>
            <person name="Henrissat B."/>
            <person name="Grigoriev I.V."/>
            <person name="Hibbett D.S."/>
            <person name="Martin F."/>
        </authorList>
    </citation>
    <scope>NUCLEOTIDE SEQUENCE [LARGE SCALE GENOMIC DNA]</scope>
    <source>
        <strain evidence="3">Ve08.2h10</strain>
    </source>
</reference>
<feature type="region of interest" description="Disordered" evidence="1">
    <location>
        <begin position="20"/>
        <end position="59"/>
    </location>
</feature>
<evidence type="ECO:0000313" key="3">
    <source>
        <dbReference type="Proteomes" id="UP000054538"/>
    </source>
</evidence>
<feature type="compositionally biased region" description="Pro residues" evidence="1">
    <location>
        <begin position="24"/>
        <end position="33"/>
    </location>
</feature>
<dbReference type="AlphaFoldDB" id="A0A0D0E6M5"/>